<dbReference type="GO" id="GO:0020037">
    <property type="term" value="F:heme binding"/>
    <property type="evidence" value="ECO:0007669"/>
    <property type="project" value="TreeGrafter"/>
</dbReference>
<dbReference type="GO" id="GO:0016020">
    <property type="term" value="C:membrane"/>
    <property type="evidence" value="ECO:0007669"/>
    <property type="project" value="UniProtKB-SubCell"/>
</dbReference>
<evidence type="ECO:0000256" key="4">
    <source>
        <dbReference type="ARBA" id="ARBA00023136"/>
    </source>
</evidence>
<feature type="transmembrane region" description="Helical" evidence="5">
    <location>
        <begin position="94"/>
        <end position="113"/>
    </location>
</feature>
<dbReference type="PANTHER" id="PTHR10924:SF4">
    <property type="entry name" value="GH15861P"/>
    <property type="match status" value="1"/>
</dbReference>
<dbReference type="Gene3D" id="1.20.1250.20">
    <property type="entry name" value="MFS general substrate transporter like domains"/>
    <property type="match status" value="1"/>
</dbReference>
<keyword evidence="2 5" id="KW-0812">Transmembrane</keyword>
<feature type="transmembrane region" description="Helical" evidence="5">
    <location>
        <begin position="346"/>
        <end position="365"/>
    </location>
</feature>
<dbReference type="GO" id="GO:0015232">
    <property type="term" value="F:heme transmembrane transporter activity"/>
    <property type="evidence" value="ECO:0007669"/>
    <property type="project" value="TreeGrafter"/>
</dbReference>
<evidence type="ECO:0000313" key="8">
    <source>
        <dbReference type="Proteomes" id="UP001153636"/>
    </source>
</evidence>
<sequence>MVKREESSGNLLEEGGGYKIKTYPKRWFILFLYICYNAIGSFQWISYSSITNLVVEYYGVSSMVVDWTSITYNAVYPLFVVPASYIIDKEGLRTAGVYGCILTFIGTTLKLFSLHTDRFYIVGIGQIVLAIANVLVACLPSKLAAVWFSSNEITIACSLGVFGSQIGVALGYIVPPIIVNNHDSPETIGAGLHNLCWTLSMIILPVTLVVIFYFPSQPKLPPSITQAKIRDSKESFTNEAFFSSLRELCTNKPFLILMVAYGINIGVYSAVSTLLNQMILQYYEDADADVGLMGFIMVLTGLGGAILFSIILDKTHKFRIITMVIYLCSIASMISFMYALESRIKILTYVTCALVGLFTTAFMPVGFEYAMELTYPAEESTTSGLLMAMTQILGVIFTISLGFLNMKLGCFWALSSQAVLLTIGAIINFFVPSNLLLRQEALKMLNSDMRNLDHHRSSRLVYIQ</sequence>
<dbReference type="OrthoDB" id="422206at2759"/>
<gene>
    <name evidence="7" type="ORF">PSYICH_LOCUS3799</name>
</gene>
<name>A0A9P0CMU6_9CUCU</name>
<dbReference type="PROSITE" id="PS50850">
    <property type="entry name" value="MFS"/>
    <property type="match status" value="1"/>
</dbReference>
<dbReference type="GO" id="GO:0097037">
    <property type="term" value="P:heme export"/>
    <property type="evidence" value="ECO:0007669"/>
    <property type="project" value="TreeGrafter"/>
</dbReference>
<feature type="transmembrane region" description="Helical" evidence="5">
    <location>
        <begin position="27"/>
        <end position="47"/>
    </location>
</feature>
<dbReference type="InterPro" id="IPR036259">
    <property type="entry name" value="MFS_trans_sf"/>
</dbReference>
<dbReference type="AlphaFoldDB" id="A0A9P0CMU6"/>
<evidence type="ECO:0000259" key="6">
    <source>
        <dbReference type="PROSITE" id="PS50850"/>
    </source>
</evidence>
<organism evidence="7 8">
    <name type="scientific">Psylliodes chrysocephalus</name>
    <dbReference type="NCBI Taxonomy" id="3402493"/>
    <lineage>
        <taxon>Eukaryota</taxon>
        <taxon>Metazoa</taxon>
        <taxon>Ecdysozoa</taxon>
        <taxon>Arthropoda</taxon>
        <taxon>Hexapoda</taxon>
        <taxon>Insecta</taxon>
        <taxon>Pterygota</taxon>
        <taxon>Neoptera</taxon>
        <taxon>Endopterygota</taxon>
        <taxon>Coleoptera</taxon>
        <taxon>Polyphaga</taxon>
        <taxon>Cucujiformia</taxon>
        <taxon>Chrysomeloidea</taxon>
        <taxon>Chrysomelidae</taxon>
        <taxon>Galerucinae</taxon>
        <taxon>Alticini</taxon>
        <taxon>Psylliodes</taxon>
    </lineage>
</organism>
<protein>
    <recommendedName>
        <fullName evidence="6">Major facilitator superfamily (MFS) profile domain-containing protein</fullName>
    </recommendedName>
</protein>
<feature type="transmembrane region" description="Helical" evidence="5">
    <location>
        <begin position="418"/>
        <end position="437"/>
    </location>
</feature>
<feature type="transmembrane region" description="Helical" evidence="5">
    <location>
        <begin position="119"/>
        <end position="141"/>
    </location>
</feature>
<evidence type="ECO:0000256" key="5">
    <source>
        <dbReference type="SAM" id="Phobius"/>
    </source>
</evidence>
<dbReference type="InterPro" id="IPR049680">
    <property type="entry name" value="FLVCR1-2_SLC49-like"/>
</dbReference>
<keyword evidence="8" id="KW-1185">Reference proteome</keyword>
<evidence type="ECO:0000313" key="7">
    <source>
        <dbReference type="EMBL" id="CAH1102510.1"/>
    </source>
</evidence>
<proteinExistence type="predicted"/>
<comment type="subcellular location">
    <subcellularLocation>
        <location evidence="1">Membrane</location>
        <topology evidence="1">Multi-pass membrane protein</topology>
    </subcellularLocation>
</comment>
<dbReference type="Proteomes" id="UP001153636">
    <property type="component" value="Chromosome 13"/>
</dbReference>
<feature type="transmembrane region" description="Helical" evidence="5">
    <location>
        <begin position="254"/>
        <end position="271"/>
    </location>
</feature>
<feature type="transmembrane region" description="Helical" evidence="5">
    <location>
        <begin position="194"/>
        <end position="214"/>
    </location>
</feature>
<evidence type="ECO:0000256" key="2">
    <source>
        <dbReference type="ARBA" id="ARBA00022692"/>
    </source>
</evidence>
<feature type="transmembrane region" description="Helical" evidence="5">
    <location>
        <begin position="153"/>
        <end position="174"/>
    </location>
</feature>
<keyword evidence="4 5" id="KW-0472">Membrane</keyword>
<feature type="transmembrane region" description="Helical" evidence="5">
    <location>
        <begin position="291"/>
        <end position="311"/>
    </location>
</feature>
<dbReference type="InterPro" id="IPR011701">
    <property type="entry name" value="MFS"/>
</dbReference>
<dbReference type="Pfam" id="PF07690">
    <property type="entry name" value="MFS_1"/>
    <property type="match status" value="1"/>
</dbReference>
<dbReference type="EMBL" id="OV651825">
    <property type="protein sequence ID" value="CAH1102510.1"/>
    <property type="molecule type" value="Genomic_DNA"/>
</dbReference>
<reference evidence="7" key="1">
    <citation type="submission" date="2022-01" db="EMBL/GenBank/DDBJ databases">
        <authorList>
            <person name="King R."/>
        </authorList>
    </citation>
    <scope>NUCLEOTIDE SEQUENCE</scope>
</reference>
<accession>A0A9P0CMU6</accession>
<dbReference type="PANTHER" id="PTHR10924">
    <property type="entry name" value="MAJOR FACILITATOR SUPERFAMILY PROTEIN-RELATED"/>
    <property type="match status" value="1"/>
</dbReference>
<evidence type="ECO:0000256" key="1">
    <source>
        <dbReference type="ARBA" id="ARBA00004141"/>
    </source>
</evidence>
<dbReference type="InterPro" id="IPR020846">
    <property type="entry name" value="MFS_dom"/>
</dbReference>
<keyword evidence="3 5" id="KW-1133">Transmembrane helix</keyword>
<feature type="transmembrane region" description="Helical" evidence="5">
    <location>
        <begin position="385"/>
        <end position="406"/>
    </location>
</feature>
<dbReference type="SUPFAM" id="SSF103473">
    <property type="entry name" value="MFS general substrate transporter"/>
    <property type="match status" value="1"/>
</dbReference>
<evidence type="ECO:0000256" key="3">
    <source>
        <dbReference type="ARBA" id="ARBA00022989"/>
    </source>
</evidence>
<feature type="transmembrane region" description="Helical" evidence="5">
    <location>
        <begin position="318"/>
        <end position="340"/>
    </location>
</feature>
<feature type="domain" description="Major facilitator superfamily (MFS) profile" evidence="6">
    <location>
        <begin position="29"/>
        <end position="436"/>
    </location>
</feature>
<feature type="transmembrane region" description="Helical" evidence="5">
    <location>
        <begin position="67"/>
        <end position="87"/>
    </location>
</feature>